<evidence type="ECO:0000313" key="5">
    <source>
        <dbReference type="Proteomes" id="UP001196379"/>
    </source>
</evidence>
<organism evidence="3 4">
    <name type="scientific">Ursidibacter maritimus</name>
    <dbReference type="NCBI Taxonomy" id="1331689"/>
    <lineage>
        <taxon>Bacteria</taxon>
        <taxon>Pseudomonadati</taxon>
        <taxon>Pseudomonadota</taxon>
        <taxon>Gammaproteobacteria</taxon>
        <taxon>Pasteurellales</taxon>
        <taxon>Pasteurellaceae</taxon>
        <taxon>Ursidibacter</taxon>
    </lineage>
</organism>
<gene>
    <name evidence="2" type="ORF">HT657_06260</name>
    <name evidence="3" type="ORF">HT672_08745</name>
</gene>
<dbReference type="SUPFAM" id="SSF64307">
    <property type="entry name" value="SirA-like"/>
    <property type="match status" value="1"/>
</dbReference>
<dbReference type="EMBL" id="JABULY010000003">
    <property type="protein sequence ID" value="MBV6531736.1"/>
    <property type="molecule type" value="Genomic_DNA"/>
</dbReference>
<protein>
    <submittedName>
        <fullName evidence="3">Sulfurtransferase TusA family protein</fullName>
    </submittedName>
</protein>
<feature type="domain" description="UPF0033" evidence="1">
    <location>
        <begin position="5"/>
        <end position="29"/>
    </location>
</feature>
<dbReference type="OrthoDB" id="9797551at2"/>
<comment type="caution">
    <text evidence="3">The sequence shown here is derived from an EMBL/GenBank/DDBJ whole genome shotgun (WGS) entry which is preliminary data.</text>
</comment>
<dbReference type="InterPro" id="IPR036868">
    <property type="entry name" value="TusA-like_sf"/>
</dbReference>
<proteinExistence type="predicted"/>
<dbReference type="InterPro" id="IPR001455">
    <property type="entry name" value="TusA-like"/>
</dbReference>
<evidence type="ECO:0000313" key="3">
    <source>
        <dbReference type="EMBL" id="MBV6547364.1"/>
    </source>
</evidence>
<dbReference type="AlphaFoldDB" id="A0A949WGZ9"/>
<accession>A0A949WGZ9</accession>
<evidence type="ECO:0000313" key="4">
    <source>
        <dbReference type="Proteomes" id="UP000732858"/>
    </source>
</evidence>
<reference evidence="3 5" key="1">
    <citation type="journal article" date="2021" name="Mol. Ecol.">
        <title>Polar bear-adapted Ursidibacter maritimus are remarkably conserved after generations in captivity.</title>
        <authorList>
            <person name="Espinosa-Gongora C."/>
            <person name="Hansen M.J."/>
            <person name="Bertelsen M.F."/>
            <person name="Bojesen A.M."/>
        </authorList>
    </citation>
    <scope>NUCLEOTIDE SEQUENCE</scope>
    <source>
        <strain evidence="3">Pb43105x</strain>
        <strain evidence="2 5">Pb43106</strain>
    </source>
</reference>
<sequence length="72" mass="8338">MDYQLDLTAYSCPLPLLITKRAIQQLNKGDCLLLKVSPYIIFSDFELLCQQQGDLSITQKANNKYEWLINKN</sequence>
<dbReference type="GeneID" id="65549365"/>
<evidence type="ECO:0000259" key="1">
    <source>
        <dbReference type="PROSITE" id="PS01148"/>
    </source>
</evidence>
<keyword evidence="5" id="KW-1185">Reference proteome</keyword>
<dbReference type="EMBL" id="JABUMC010000021">
    <property type="protein sequence ID" value="MBV6547364.1"/>
    <property type="molecule type" value="Genomic_DNA"/>
</dbReference>
<dbReference type="CDD" id="cd00291">
    <property type="entry name" value="SirA_YedF_YeeD"/>
    <property type="match status" value="1"/>
</dbReference>
<dbReference type="PROSITE" id="PS01148">
    <property type="entry name" value="UPF0033"/>
    <property type="match status" value="1"/>
</dbReference>
<dbReference type="Gene3D" id="3.30.110.40">
    <property type="entry name" value="TusA-like domain"/>
    <property type="match status" value="1"/>
</dbReference>
<dbReference type="Proteomes" id="UP000732858">
    <property type="component" value="Unassembled WGS sequence"/>
</dbReference>
<dbReference type="RefSeq" id="WP_157403471.1">
    <property type="nucleotide sequence ID" value="NZ_JABULY010000003.1"/>
</dbReference>
<dbReference type="Proteomes" id="UP001196379">
    <property type="component" value="Unassembled WGS sequence"/>
</dbReference>
<dbReference type="Pfam" id="PF01206">
    <property type="entry name" value="TusA"/>
    <property type="match status" value="1"/>
</dbReference>
<evidence type="ECO:0000313" key="2">
    <source>
        <dbReference type="EMBL" id="MBV6531736.1"/>
    </source>
</evidence>
<name>A0A949WGZ9_9PAST</name>